<evidence type="ECO:0000259" key="2">
    <source>
        <dbReference type="Pfam" id="PF02557"/>
    </source>
</evidence>
<dbReference type="PANTHER" id="PTHR34385:SF1">
    <property type="entry name" value="PEPTIDOGLYCAN L-ALANYL-D-GLUTAMATE ENDOPEPTIDASE CWLK"/>
    <property type="match status" value="1"/>
</dbReference>
<organism evidence="3 4">
    <name type="scientific">Myceligenerans salitolerans</name>
    <dbReference type="NCBI Taxonomy" id="1230528"/>
    <lineage>
        <taxon>Bacteria</taxon>
        <taxon>Bacillati</taxon>
        <taxon>Actinomycetota</taxon>
        <taxon>Actinomycetes</taxon>
        <taxon>Micrococcales</taxon>
        <taxon>Promicromonosporaceae</taxon>
        <taxon>Myceligenerans</taxon>
    </lineage>
</organism>
<dbReference type="InterPro" id="IPR052179">
    <property type="entry name" value="DD-CPase-like"/>
</dbReference>
<dbReference type="PANTHER" id="PTHR34385">
    <property type="entry name" value="D-ALANYL-D-ALANINE CARBOXYPEPTIDASE"/>
    <property type="match status" value="1"/>
</dbReference>
<dbReference type="Gene3D" id="3.30.1380.10">
    <property type="match status" value="1"/>
</dbReference>
<comment type="caution">
    <text evidence="3">The sequence shown here is derived from an EMBL/GenBank/DDBJ whole genome shotgun (WGS) entry which is preliminary data.</text>
</comment>
<dbReference type="Pfam" id="PF02557">
    <property type="entry name" value="VanY"/>
    <property type="match status" value="1"/>
</dbReference>
<dbReference type="InterPro" id="IPR009045">
    <property type="entry name" value="Zn_M74/Hedgehog-like"/>
</dbReference>
<evidence type="ECO:0000313" key="3">
    <source>
        <dbReference type="EMBL" id="MBO0609660.1"/>
    </source>
</evidence>
<reference evidence="4" key="1">
    <citation type="submission" date="2023-07" db="EMBL/GenBank/DDBJ databases">
        <title>Myceligenerans salitolerans sp. nov., a halotolerant actinomycete isolated from a salt lake in Xinjiang, China.</title>
        <authorList>
            <person name="Guan T."/>
        </authorList>
    </citation>
    <scope>NUCLEOTIDE SEQUENCE [LARGE SCALE GENOMIC DNA]</scope>
    <source>
        <strain evidence="4">XHU 5031</strain>
    </source>
</reference>
<dbReference type="InterPro" id="IPR003709">
    <property type="entry name" value="VanY-like_core_dom"/>
</dbReference>
<feature type="region of interest" description="Disordered" evidence="1">
    <location>
        <begin position="40"/>
        <end position="71"/>
    </location>
</feature>
<dbReference type="Proteomes" id="UP000664617">
    <property type="component" value="Unassembled WGS sequence"/>
</dbReference>
<feature type="compositionally biased region" description="Basic and acidic residues" evidence="1">
    <location>
        <begin position="42"/>
        <end position="52"/>
    </location>
</feature>
<sequence length="291" mass="29902">MGAKRARRIETAAAEVRELVVTATAVSAEGTLAASAAAALADRTERASRTQERSPVPGDARRADDADPANTEVSAAHLTEATETLSGLLRAPAGHTVSKVVPGPSKKEIAAQKAAARAKAEAKAAAKAAKAAAKAEAKARARAQADRKQAAALAARATKHGNGRIPSNLLCDLSFAPGEELRCDAAMAIEKLNAAFRAAFGRNLTVNDSYRSYADQVAVAATMGALAAPPGTSNHGLGQAIDLGGGISTFGSAEYRWMAANAGKFGWIHPAWAEPGGSKPEAWHWEYGTGA</sequence>
<keyword evidence="4" id="KW-1185">Reference proteome</keyword>
<gene>
    <name evidence="3" type="ORF">J0911_11555</name>
</gene>
<evidence type="ECO:0000313" key="4">
    <source>
        <dbReference type="Proteomes" id="UP000664617"/>
    </source>
</evidence>
<accession>A0ABS3I9I6</accession>
<proteinExistence type="predicted"/>
<dbReference type="EMBL" id="JAFMPK010000044">
    <property type="protein sequence ID" value="MBO0609660.1"/>
    <property type="molecule type" value="Genomic_DNA"/>
</dbReference>
<dbReference type="CDD" id="cd14814">
    <property type="entry name" value="Peptidase_M15"/>
    <property type="match status" value="1"/>
</dbReference>
<evidence type="ECO:0000256" key="1">
    <source>
        <dbReference type="SAM" id="MobiDB-lite"/>
    </source>
</evidence>
<dbReference type="SUPFAM" id="SSF55166">
    <property type="entry name" value="Hedgehog/DD-peptidase"/>
    <property type="match status" value="1"/>
</dbReference>
<name>A0ABS3I9I6_9MICO</name>
<protein>
    <submittedName>
        <fullName evidence="3">M15 family metallopeptidase</fullName>
    </submittedName>
</protein>
<feature type="domain" description="D-alanyl-D-alanine carboxypeptidase-like core" evidence="2">
    <location>
        <begin position="180"/>
        <end position="287"/>
    </location>
</feature>